<comment type="subcellular location">
    <subcellularLocation>
        <location evidence="1">Membrane</location>
        <topology evidence="1">Single-pass type II membrane protein</topology>
    </subcellularLocation>
</comment>
<dbReference type="EMBL" id="OX365763">
    <property type="protein sequence ID" value="CAI4039040.1"/>
    <property type="molecule type" value="Genomic_DNA"/>
</dbReference>
<keyword evidence="5 10" id="KW-0812">Transmembrane</keyword>
<dbReference type="GO" id="GO:0000033">
    <property type="term" value="F:alpha-1,3-mannosyltransferase activity"/>
    <property type="evidence" value="ECO:0007669"/>
    <property type="project" value="TreeGrafter"/>
</dbReference>
<dbReference type="Proteomes" id="UP001161438">
    <property type="component" value="Chromosome 7"/>
</dbReference>
<dbReference type="SUPFAM" id="SSF53448">
    <property type="entry name" value="Nucleotide-diphospho-sugar transferases"/>
    <property type="match status" value="1"/>
</dbReference>
<comment type="similarity">
    <text evidence="2">Belongs to the MNN1/MNT family.</text>
</comment>
<evidence type="ECO:0000256" key="8">
    <source>
        <dbReference type="ARBA" id="ARBA00023136"/>
    </source>
</evidence>
<evidence type="ECO:0000256" key="1">
    <source>
        <dbReference type="ARBA" id="ARBA00004606"/>
    </source>
</evidence>
<evidence type="ECO:0000313" key="12">
    <source>
        <dbReference type="Proteomes" id="UP001161438"/>
    </source>
</evidence>
<evidence type="ECO:0000256" key="4">
    <source>
        <dbReference type="ARBA" id="ARBA00022679"/>
    </source>
</evidence>
<dbReference type="GeneID" id="80918251"/>
<keyword evidence="9" id="KW-0325">Glycoprotein</keyword>
<sequence length="562" mass="65549">MRRKSRFFISIVFLGTLLLIYYCQINLLGSEQSIQNSINIDSCLSYYDALAPEWSNDFYDVNQANLTPAKDVIELVTRLTIFSQCLQRNGKRDKQRLRDIEKKLFPYIDFERLESDEVNFWHTNTRWNGEVHHASVLEFDRKDHHFVRSKPVNFKTDLSFWENWLHSIIQSGSRGIVVSASDAQVHEIIRLLRILRFLKNDYPIQIVYNADLSQDSIKLITKYARNQDSTKYPSQEIWFLNIHNLLSPKYSDKFATYSNKWLALIFSSFEIPILLDSDTVPFVSIDKFYKLEEFQKTGVLFFKDRVISDDLFDPPQLEVLKDIIHGCTGINLLDESKIRDNIAEHIREPTVARVLENMLIKKYKHHLESGLVVLHKGKHLFSMLTSISLQFSPISEYFHGDKDFFWLGELLSNNHFTFYPVDASNIGQLGNVVSNENSGEYYQICSVQLSHTDKDGSLLWLNGGLNVCKKTSWEYDYEHSERLTNMFPDAHALRKYYQSPVELEGIIIPDTNISGWIKSGECLLFNYCTLFKEGEFGKVIKFKDAEKRRLSVIVDIWNETIL</sequence>
<dbReference type="GO" id="GO:0016020">
    <property type="term" value="C:membrane"/>
    <property type="evidence" value="ECO:0007669"/>
    <property type="project" value="UniProtKB-SubCell"/>
</dbReference>
<feature type="transmembrane region" description="Helical" evidence="10">
    <location>
        <begin position="7"/>
        <end position="29"/>
    </location>
</feature>
<dbReference type="RefSeq" id="XP_056082155.1">
    <property type="nucleotide sequence ID" value="XM_056222466.1"/>
</dbReference>
<dbReference type="InterPro" id="IPR022751">
    <property type="entry name" value="Alpha_mannosyltransferase"/>
</dbReference>
<accession>A0AA35IY07</accession>
<dbReference type="GO" id="GO:0005794">
    <property type="term" value="C:Golgi apparatus"/>
    <property type="evidence" value="ECO:0007669"/>
    <property type="project" value="TreeGrafter"/>
</dbReference>
<keyword evidence="6" id="KW-0735">Signal-anchor</keyword>
<keyword evidence="8 10" id="KW-0472">Membrane</keyword>
<keyword evidence="3" id="KW-0328">Glycosyltransferase</keyword>
<protein>
    <submittedName>
        <fullName evidence="11">Uncharacterized protein</fullName>
    </submittedName>
</protein>
<evidence type="ECO:0000256" key="2">
    <source>
        <dbReference type="ARBA" id="ARBA00009105"/>
    </source>
</evidence>
<dbReference type="PANTHER" id="PTHR31392">
    <property type="entry name" value="ALPHA-1,3-MANNOSYLTRANSFERASE MNN1-RELATED"/>
    <property type="match status" value="1"/>
</dbReference>
<dbReference type="GO" id="GO:0006493">
    <property type="term" value="P:protein O-linked glycosylation"/>
    <property type="evidence" value="ECO:0007669"/>
    <property type="project" value="TreeGrafter"/>
</dbReference>
<evidence type="ECO:0000256" key="3">
    <source>
        <dbReference type="ARBA" id="ARBA00022676"/>
    </source>
</evidence>
<evidence type="ECO:0000313" key="11">
    <source>
        <dbReference type="EMBL" id="CAI4039040.1"/>
    </source>
</evidence>
<evidence type="ECO:0000256" key="5">
    <source>
        <dbReference type="ARBA" id="ARBA00022692"/>
    </source>
</evidence>
<dbReference type="AlphaFoldDB" id="A0AA35IY07"/>
<name>A0AA35IY07_SACMI</name>
<keyword evidence="7 10" id="KW-1133">Transmembrane helix</keyword>
<evidence type="ECO:0000256" key="10">
    <source>
        <dbReference type="SAM" id="Phobius"/>
    </source>
</evidence>
<evidence type="ECO:0000256" key="9">
    <source>
        <dbReference type="ARBA" id="ARBA00023180"/>
    </source>
</evidence>
<evidence type="ECO:0000256" key="7">
    <source>
        <dbReference type="ARBA" id="ARBA00022989"/>
    </source>
</evidence>
<gene>
    <name evidence="11" type="primary">SMKI07G0070</name>
    <name evidence="11" type="ORF">SMKI_07G0070</name>
</gene>
<dbReference type="Pfam" id="PF11051">
    <property type="entry name" value="Mannosyl_trans3"/>
    <property type="match status" value="1"/>
</dbReference>
<dbReference type="PANTHER" id="PTHR31392:SF1">
    <property type="entry name" value="ALPHA-1,3-MANNOSYLTRANSFERASE MNN1-RELATED"/>
    <property type="match status" value="1"/>
</dbReference>
<proteinExistence type="inferred from homology"/>
<keyword evidence="4" id="KW-0808">Transferase</keyword>
<organism evidence="11 12">
    <name type="scientific">Saccharomyces mikatae IFO 1815</name>
    <dbReference type="NCBI Taxonomy" id="226126"/>
    <lineage>
        <taxon>Eukaryota</taxon>
        <taxon>Fungi</taxon>
        <taxon>Dikarya</taxon>
        <taxon>Ascomycota</taxon>
        <taxon>Saccharomycotina</taxon>
        <taxon>Saccharomycetes</taxon>
        <taxon>Saccharomycetales</taxon>
        <taxon>Saccharomycetaceae</taxon>
        <taxon>Saccharomyces</taxon>
    </lineage>
</organism>
<keyword evidence="12" id="KW-1185">Reference proteome</keyword>
<dbReference type="InterPro" id="IPR029044">
    <property type="entry name" value="Nucleotide-diphossugar_trans"/>
</dbReference>
<reference evidence="11" key="1">
    <citation type="submission" date="2022-10" db="EMBL/GenBank/DDBJ databases">
        <authorList>
            <person name="Byrne P K."/>
        </authorList>
    </citation>
    <scope>NUCLEOTIDE SEQUENCE</scope>
    <source>
        <strain evidence="11">IFO1815</strain>
    </source>
</reference>
<evidence type="ECO:0000256" key="6">
    <source>
        <dbReference type="ARBA" id="ARBA00022968"/>
    </source>
</evidence>